<reference evidence="1" key="1">
    <citation type="submission" date="2021-06" db="EMBL/GenBank/DDBJ databases">
        <authorList>
            <person name="Kallberg Y."/>
            <person name="Tangrot J."/>
            <person name="Rosling A."/>
        </authorList>
    </citation>
    <scope>NUCLEOTIDE SEQUENCE</scope>
    <source>
        <strain evidence="1">AU212A</strain>
    </source>
</reference>
<accession>A0ACA9K754</accession>
<keyword evidence="2" id="KW-1185">Reference proteome</keyword>
<organism evidence="1 2">
    <name type="scientific">Scutellospora calospora</name>
    <dbReference type="NCBI Taxonomy" id="85575"/>
    <lineage>
        <taxon>Eukaryota</taxon>
        <taxon>Fungi</taxon>
        <taxon>Fungi incertae sedis</taxon>
        <taxon>Mucoromycota</taxon>
        <taxon>Glomeromycotina</taxon>
        <taxon>Glomeromycetes</taxon>
        <taxon>Diversisporales</taxon>
        <taxon>Gigasporaceae</taxon>
        <taxon>Scutellospora</taxon>
    </lineage>
</organism>
<evidence type="ECO:0000313" key="2">
    <source>
        <dbReference type="Proteomes" id="UP000789860"/>
    </source>
</evidence>
<evidence type="ECO:0000313" key="1">
    <source>
        <dbReference type="EMBL" id="CAG8453468.1"/>
    </source>
</evidence>
<gene>
    <name evidence="1" type="ORF">SCALOS_LOCUS1294</name>
</gene>
<dbReference type="EMBL" id="CAJVPM010000859">
    <property type="protein sequence ID" value="CAG8453468.1"/>
    <property type="molecule type" value="Genomic_DNA"/>
</dbReference>
<comment type="caution">
    <text evidence="1">The sequence shown here is derived from an EMBL/GenBank/DDBJ whole genome shotgun (WGS) entry which is preliminary data.</text>
</comment>
<dbReference type="Proteomes" id="UP000789860">
    <property type="component" value="Unassembled WGS sequence"/>
</dbReference>
<protein>
    <submittedName>
        <fullName evidence="1">7521_t:CDS:1</fullName>
    </submittedName>
</protein>
<sequence length="301" mass="33870">MDIMDLQQAILRNNQQVLYRKKSGRPKAAAWVYFTKGSAADKYGHYSTTCVYCGQSWLRGKPKVMESHLAFTFNATYSHVYQLAIEIKKEIEIAKLGSNVEIFQIPKIFQEQVPDQVYAYKMPDIPFIDTKKLAEVDGILFGISTISGQFPTQFKAFLDSSSQHLEKGLLNNKFGGIFFSTDTQIDSQETVAFTAISWLSHQGINFVPLGNGSPYFGENEEMIGGPWGVNTITGNDVISEKEKEIAQFQGKKFAEIVTAYVKGRQEMAVTTRTVTENPTKTINEKIGKPFRKFLVGRKVQD</sequence>
<name>A0ACA9K754_9GLOM</name>
<proteinExistence type="predicted"/>